<keyword evidence="5" id="KW-0571">Peptide transport</keyword>
<feature type="region of interest" description="Disordered" evidence="9">
    <location>
        <begin position="138"/>
        <end position="176"/>
    </location>
</feature>
<keyword evidence="8 10" id="KW-0472">Membrane</keyword>
<dbReference type="OrthoDB" id="9986677at2759"/>
<keyword evidence="6" id="KW-0653">Protein transport</keyword>
<dbReference type="GO" id="GO:0035673">
    <property type="term" value="F:oligopeptide transmembrane transporter activity"/>
    <property type="evidence" value="ECO:0007669"/>
    <property type="project" value="InterPro"/>
</dbReference>
<evidence type="ECO:0000256" key="2">
    <source>
        <dbReference type="ARBA" id="ARBA00008807"/>
    </source>
</evidence>
<evidence type="ECO:0000256" key="9">
    <source>
        <dbReference type="SAM" id="MobiDB-lite"/>
    </source>
</evidence>
<accession>A0A238F870</accession>
<name>A0A238F870_9BASI</name>
<keyword evidence="7 10" id="KW-1133">Transmembrane helix</keyword>
<feature type="compositionally biased region" description="Acidic residues" evidence="9">
    <location>
        <begin position="244"/>
        <end position="256"/>
    </location>
</feature>
<protein>
    <submittedName>
        <fullName evidence="11">BQ2448_5922 protein</fullName>
    </submittedName>
</protein>
<keyword evidence="4 10" id="KW-0812">Transmembrane</keyword>
<dbReference type="NCBIfam" id="TIGR00728">
    <property type="entry name" value="OPT_sfam"/>
    <property type="match status" value="2"/>
</dbReference>
<feature type="transmembrane region" description="Helical" evidence="10">
    <location>
        <begin position="280"/>
        <end position="299"/>
    </location>
</feature>
<proteinExistence type="inferred from homology"/>
<dbReference type="GO" id="GO:0016020">
    <property type="term" value="C:membrane"/>
    <property type="evidence" value="ECO:0007669"/>
    <property type="project" value="UniProtKB-SubCell"/>
</dbReference>
<dbReference type="NCBIfam" id="TIGR00727">
    <property type="entry name" value="ISP4_OPT"/>
    <property type="match status" value="1"/>
</dbReference>
<keyword evidence="12" id="KW-1185">Reference proteome</keyword>
<dbReference type="InterPro" id="IPR004648">
    <property type="entry name" value="Oligpept_transpt"/>
</dbReference>
<feature type="transmembrane region" description="Helical" evidence="10">
    <location>
        <begin position="547"/>
        <end position="571"/>
    </location>
</feature>
<dbReference type="Pfam" id="PF03169">
    <property type="entry name" value="OPT"/>
    <property type="match status" value="1"/>
</dbReference>
<feature type="transmembrane region" description="Helical" evidence="10">
    <location>
        <begin position="623"/>
        <end position="645"/>
    </location>
</feature>
<feature type="transmembrane region" description="Helical" evidence="10">
    <location>
        <begin position="956"/>
        <end position="980"/>
    </location>
</feature>
<evidence type="ECO:0000313" key="11">
    <source>
        <dbReference type="EMBL" id="SCV67276.1"/>
    </source>
</evidence>
<evidence type="ECO:0000313" key="12">
    <source>
        <dbReference type="Proteomes" id="UP000198372"/>
    </source>
</evidence>
<evidence type="ECO:0000256" key="7">
    <source>
        <dbReference type="ARBA" id="ARBA00022989"/>
    </source>
</evidence>
<evidence type="ECO:0000256" key="4">
    <source>
        <dbReference type="ARBA" id="ARBA00022692"/>
    </source>
</evidence>
<gene>
    <name evidence="11" type="ORF">BQ2448_5922</name>
</gene>
<organism evidence="11 12">
    <name type="scientific">Microbotryum intermedium</name>
    <dbReference type="NCBI Taxonomy" id="269621"/>
    <lineage>
        <taxon>Eukaryota</taxon>
        <taxon>Fungi</taxon>
        <taxon>Dikarya</taxon>
        <taxon>Basidiomycota</taxon>
        <taxon>Pucciniomycotina</taxon>
        <taxon>Microbotryomycetes</taxon>
        <taxon>Microbotryales</taxon>
        <taxon>Microbotryaceae</taxon>
        <taxon>Microbotryum</taxon>
    </lineage>
</organism>
<dbReference type="InterPro" id="IPR004813">
    <property type="entry name" value="OPT"/>
</dbReference>
<feature type="transmembrane region" description="Helical" evidence="10">
    <location>
        <begin position="679"/>
        <end position="699"/>
    </location>
</feature>
<dbReference type="EMBL" id="FMSP01000001">
    <property type="protein sequence ID" value="SCV67276.1"/>
    <property type="molecule type" value="Genomic_DNA"/>
</dbReference>
<feature type="region of interest" description="Disordered" evidence="9">
    <location>
        <begin position="209"/>
        <end position="265"/>
    </location>
</feature>
<dbReference type="Proteomes" id="UP000198372">
    <property type="component" value="Unassembled WGS sequence"/>
</dbReference>
<evidence type="ECO:0000256" key="10">
    <source>
        <dbReference type="SAM" id="Phobius"/>
    </source>
</evidence>
<dbReference type="GO" id="GO:0015031">
    <property type="term" value="P:protein transport"/>
    <property type="evidence" value="ECO:0007669"/>
    <property type="project" value="UniProtKB-KW"/>
</dbReference>
<evidence type="ECO:0000256" key="6">
    <source>
        <dbReference type="ARBA" id="ARBA00022927"/>
    </source>
</evidence>
<dbReference type="AlphaFoldDB" id="A0A238F870"/>
<keyword evidence="3" id="KW-0813">Transport</keyword>
<evidence type="ECO:0000256" key="1">
    <source>
        <dbReference type="ARBA" id="ARBA00004141"/>
    </source>
</evidence>
<comment type="subcellular location">
    <subcellularLocation>
        <location evidence="1">Membrane</location>
        <topology evidence="1">Multi-pass membrane protein</topology>
    </subcellularLocation>
</comment>
<feature type="region of interest" description="Disordered" evidence="9">
    <location>
        <begin position="1"/>
        <end position="46"/>
    </location>
</feature>
<dbReference type="PANTHER" id="PTHR22601">
    <property type="entry name" value="ISP4 LIKE PROTEIN"/>
    <property type="match status" value="1"/>
</dbReference>
<evidence type="ECO:0000256" key="5">
    <source>
        <dbReference type="ARBA" id="ARBA00022856"/>
    </source>
</evidence>
<feature type="transmembrane region" description="Helical" evidence="10">
    <location>
        <begin position="705"/>
        <end position="729"/>
    </location>
</feature>
<evidence type="ECO:0000256" key="8">
    <source>
        <dbReference type="ARBA" id="ARBA00023136"/>
    </source>
</evidence>
<sequence>MSSHGDFRPTTAAQHGASAASTTDHHHSRVHDNMAAQLNEDDEDPDSGIFSFMLPVQEAAEPLVSGQNAAFPLLLDQTHSTVESEGHPTSHEPLSTVKVQPLSIMSDADSTMSPAAAYALAAQHGALDGNLRPATSYRQGWTKPEMPDGRFAEGGYEGSRDIQFGESRRTSEGTNDLGKSFQFATEQQIPLSTAESASPFTYRPPATAVQLTDFGGDGGPSHGSDDGKSPIGDLEFPVRRPLEEEYEDDDEDEDSPYPEVRASVSNYDDPTTPCVTFRTILLGFLVTVLVSAANAYLYFRYPAPLITPIVVQLITYPAGKFLAWTLPTHVFVLPKIFSKMGLGDEFSLNPGWFNIKEHTVLVIIANVATGPAYGLNFTVTAEKFYNISYSFGFDILFILTTQMAGFGVAGLCRRFLVWPAAMIWPQNLVYCTLLNTLHAEDENEPGGRVSRFRFLTYVILAAFCWYFLPGFLFQALSAFSFVCWAAPNHVIVNQLFGVNSGLGKLEATNASTCRVFFTDLCSLLAGMSGLTLDWAQVSYIGSPLVIPWWAIVNIFAAFVAAFWVLAPILYYNNVWDSAYLPISTSSVFDRFGAPYNTSMVINKATPSLDIAAYQVYSPVYLPITYAIFYGLGLMTASALIVHTAFHHGPDIVRRIRASTKQDDDIHMKLMRVYKEVPEWWYLIVAGVALGLSICAVAAFDTRMPVWGVVLALALSTLYTIPGGFVYALANVVISINLVTQIVGGYLFPGQPLANMIFKTYAAQSLNVTLAFVSDLKLGHYQKIPPRITFYGKRMFEYNFLAPTLTVFGRPNTAQLSSTFLACFVQVGVKRLLVSNVPDFCSATQASHLICPGARVFYSSSIVWGLIGPQRIIGVGAYYSKLLWWLLPGVVLPIIAWLAARRFPRSFARLINFPVALVGIQLVPPATGINYASWFLAGFVFQFVLRRRRFLWWSKYNFVLSAGLDSGTIIGGIVIFLTLVLPKGGTLFVDWWGNTVFTNTLDFMGNSFKTPPEEGFGRTTWK</sequence>
<feature type="transmembrane region" description="Helical" evidence="10">
    <location>
        <begin position="454"/>
        <end position="487"/>
    </location>
</feature>
<evidence type="ECO:0000256" key="3">
    <source>
        <dbReference type="ARBA" id="ARBA00022448"/>
    </source>
</evidence>
<feature type="transmembrane region" description="Helical" evidence="10">
    <location>
        <begin position="881"/>
        <end position="899"/>
    </location>
</feature>
<reference evidence="12" key="1">
    <citation type="submission" date="2016-09" db="EMBL/GenBank/DDBJ databases">
        <authorList>
            <person name="Jeantristanb JTB J.-T."/>
            <person name="Ricardo R."/>
        </authorList>
    </citation>
    <scope>NUCLEOTIDE SEQUENCE [LARGE SCALE GENOMIC DNA]</scope>
</reference>
<comment type="similarity">
    <text evidence="2">Belongs to the oligopeptide OPT transporter family.</text>
</comment>